<accession>A0A9R1B4H3</accession>
<sequence>MTGLHDKRATSESRRSKRPERSRPEAKVAEPPARRAKRAEGHVPLRKRESARVGRPPHPLDSEGVTAEPRPARRDERSSSPLCGDGGTEEITMAPPPRRAKREDSPDSPRTAYVLRNRRVPDAGDPKPTPPPCFEKREIKLDQPRLSKRQLKRAELWNAPACARKGLERYNGMNQGDEYELVEAVGVKSFCYCGPWLHANFLARHKGASSCDDLVPKHFFAELRIDADGLSCVSCFKFDSVDWKNFGGCGVCPATFVHPAGGGYIGALPERRLQPAPTGLQISFSF</sequence>
<dbReference type="InterPro" id="IPR022059">
    <property type="entry name" value="DUF3615"/>
</dbReference>
<proteinExistence type="predicted"/>
<organism evidence="3 4">
    <name type="scientific">Triticum turgidum subsp. durum</name>
    <name type="common">Durum wheat</name>
    <name type="synonym">Triticum durum</name>
    <dbReference type="NCBI Taxonomy" id="4567"/>
    <lineage>
        <taxon>Eukaryota</taxon>
        <taxon>Viridiplantae</taxon>
        <taxon>Streptophyta</taxon>
        <taxon>Embryophyta</taxon>
        <taxon>Tracheophyta</taxon>
        <taxon>Spermatophyta</taxon>
        <taxon>Magnoliopsida</taxon>
        <taxon>Liliopsida</taxon>
        <taxon>Poales</taxon>
        <taxon>Poaceae</taxon>
        <taxon>BOP clade</taxon>
        <taxon>Pooideae</taxon>
        <taxon>Triticodae</taxon>
        <taxon>Triticeae</taxon>
        <taxon>Triticinae</taxon>
        <taxon>Triticum</taxon>
    </lineage>
</organism>
<dbReference type="PANTHER" id="PTHR34710:SF15">
    <property type="entry name" value="OS03G0834100 PROTEIN"/>
    <property type="match status" value="1"/>
</dbReference>
<reference evidence="3 4" key="1">
    <citation type="submission" date="2017-09" db="EMBL/GenBank/DDBJ databases">
        <authorList>
            <consortium name="International Durum Wheat Genome Sequencing Consortium (IDWGSC)"/>
            <person name="Milanesi L."/>
        </authorList>
    </citation>
    <scope>NUCLEOTIDE SEQUENCE [LARGE SCALE GENOMIC DNA]</scope>
    <source>
        <strain evidence="4">cv. Svevo</strain>
    </source>
</reference>
<evidence type="ECO:0000313" key="3">
    <source>
        <dbReference type="EMBL" id="VAI51181.1"/>
    </source>
</evidence>
<dbReference type="Gramene" id="TRITD6Av1G217050.1">
    <property type="protein sequence ID" value="TRITD6Av1G217050.1"/>
    <property type="gene ID" value="TRITD6Av1G217050"/>
</dbReference>
<evidence type="ECO:0000313" key="4">
    <source>
        <dbReference type="Proteomes" id="UP000324705"/>
    </source>
</evidence>
<dbReference type="AlphaFoldDB" id="A0A9R1B4H3"/>
<evidence type="ECO:0000259" key="2">
    <source>
        <dbReference type="Pfam" id="PF12274"/>
    </source>
</evidence>
<dbReference type="EMBL" id="LT934121">
    <property type="protein sequence ID" value="VAI51181.1"/>
    <property type="molecule type" value="Genomic_DNA"/>
</dbReference>
<dbReference type="Pfam" id="PF12274">
    <property type="entry name" value="DUF3615"/>
    <property type="match status" value="1"/>
</dbReference>
<feature type="region of interest" description="Disordered" evidence="1">
    <location>
        <begin position="1"/>
        <end position="135"/>
    </location>
</feature>
<keyword evidence="4" id="KW-1185">Reference proteome</keyword>
<evidence type="ECO:0000256" key="1">
    <source>
        <dbReference type="SAM" id="MobiDB-lite"/>
    </source>
</evidence>
<protein>
    <recommendedName>
        <fullName evidence="2">DUF3615 domain-containing protein</fullName>
    </recommendedName>
</protein>
<dbReference type="PANTHER" id="PTHR34710">
    <property type="entry name" value="OS03G0834100 PROTEIN"/>
    <property type="match status" value="1"/>
</dbReference>
<feature type="domain" description="DUF3615" evidence="2">
    <location>
        <begin position="165"/>
        <end position="259"/>
    </location>
</feature>
<feature type="compositionally biased region" description="Basic and acidic residues" evidence="1">
    <location>
        <begin position="1"/>
        <end position="28"/>
    </location>
</feature>
<feature type="compositionally biased region" description="Basic and acidic residues" evidence="1">
    <location>
        <begin position="38"/>
        <end position="52"/>
    </location>
</feature>
<name>A0A9R1B4H3_TRITD</name>
<gene>
    <name evidence="3" type="ORF">TRITD_6Av1G217050</name>
</gene>
<dbReference type="Proteomes" id="UP000324705">
    <property type="component" value="Chromosome 6A"/>
</dbReference>